<keyword evidence="2" id="KW-1185">Reference proteome</keyword>
<dbReference type="GO" id="GO:0016791">
    <property type="term" value="F:phosphatase activity"/>
    <property type="evidence" value="ECO:0007669"/>
    <property type="project" value="UniProtKB-ARBA"/>
</dbReference>
<dbReference type="InterPro" id="IPR029033">
    <property type="entry name" value="His_PPase_superfam"/>
</dbReference>
<dbReference type="SUPFAM" id="SSF53254">
    <property type="entry name" value="Phosphoglycerate mutase-like"/>
    <property type="match status" value="1"/>
</dbReference>
<reference evidence="1 2" key="2">
    <citation type="journal article" date="2019" name="G3 (Bethesda)">
        <title>Hybrid Assembly of the Genome of the Entomopathogenic Nematode Steinernema carpocapsae Identifies the X-Chromosome.</title>
        <authorList>
            <person name="Serra L."/>
            <person name="Macchietto M."/>
            <person name="Macias-Munoz A."/>
            <person name="McGill C.J."/>
            <person name="Rodriguez I.M."/>
            <person name="Rodriguez B."/>
            <person name="Murad R."/>
            <person name="Mortazavi A."/>
        </authorList>
    </citation>
    <scope>NUCLEOTIDE SEQUENCE [LARGE SCALE GENOMIC DNA]</scope>
    <source>
        <strain evidence="1 2">ALL</strain>
    </source>
</reference>
<comment type="caution">
    <text evidence="1">The sequence shown here is derived from an EMBL/GenBank/DDBJ whole genome shotgun (WGS) entry which is preliminary data.</text>
</comment>
<organism evidence="1 2">
    <name type="scientific">Steinernema carpocapsae</name>
    <name type="common">Entomopathogenic nematode</name>
    <dbReference type="NCBI Taxonomy" id="34508"/>
    <lineage>
        <taxon>Eukaryota</taxon>
        <taxon>Metazoa</taxon>
        <taxon>Ecdysozoa</taxon>
        <taxon>Nematoda</taxon>
        <taxon>Chromadorea</taxon>
        <taxon>Rhabditida</taxon>
        <taxon>Tylenchina</taxon>
        <taxon>Panagrolaimomorpha</taxon>
        <taxon>Strongyloidoidea</taxon>
        <taxon>Steinernematidae</taxon>
        <taxon>Steinernema</taxon>
    </lineage>
</organism>
<dbReference type="EMBL" id="AZBU02000004">
    <property type="protein sequence ID" value="TKR82149.1"/>
    <property type="molecule type" value="Genomic_DNA"/>
</dbReference>
<gene>
    <name evidence="1" type="ORF">L596_015917</name>
</gene>
<dbReference type="Proteomes" id="UP000298663">
    <property type="component" value="Unassembled WGS sequence"/>
</dbReference>
<dbReference type="AlphaFoldDB" id="A0A4U5NGE3"/>
<proteinExistence type="predicted"/>
<dbReference type="Gene3D" id="3.40.50.1240">
    <property type="entry name" value="Phosphoglycerate mutase-like"/>
    <property type="match status" value="1"/>
</dbReference>
<accession>A0A4U5NGE3</accession>
<name>A0A4U5NGE3_STECR</name>
<sequence length="166" mass="19211">MDKLTEMSDGYKVKDFTWLYYLRDTIAVEKLNNLTLASLISEEIYEKAKKIVEDNEGYVFGEQGWNKTENVQLKKLFSGVLLQNVIDKFSDALKNAKQPRFVGEELLFYSKKPSSYKSTFFLSARNHSPRVPKNPKHKRCVFGPKSRGICIDGRNRNCGQSMENRK</sequence>
<evidence type="ECO:0000313" key="1">
    <source>
        <dbReference type="EMBL" id="TKR82149.1"/>
    </source>
</evidence>
<protein>
    <submittedName>
        <fullName evidence="1">Uncharacterized protein</fullName>
    </submittedName>
</protein>
<reference evidence="1 2" key="1">
    <citation type="journal article" date="2015" name="Genome Biol.">
        <title>Comparative genomics of Steinernema reveals deeply conserved gene regulatory networks.</title>
        <authorList>
            <person name="Dillman A.R."/>
            <person name="Macchietto M."/>
            <person name="Porter C.F."/>
            <person name="Rogers A."/>
            <person name="Williams B."/>
            <person name="Antoshechkin I."/>
            <person name="Lee M.M."/>
            <person name="Goodwin Z."/>
            <person name="Lu X."/>
            <person name="Lewis E.E."/>
            <person name="Goodrich-Blair H."/>
            <person name="Stock S.P."/>
            <person name="Adams B.J."/>
            <person name="Sternberg P.W."/>
            <person name="Mortazavi A."/>
        </authorList>
    </citation>
    <scope>NUCLEOTIDE SEQUENCE [LARGE SCALE GENOMIC DNA]</scope>
    <source>
        <strain evidence="1 2">ALL</strain>
    </source>
</reference>
<evidence type="ECO:0000313" key="2">
    <source>
        <dbReference type="Proteomes" id="UP000298663"/>
    </source>
</evidence>